<reference evidence="1" key="1">
    <citation type="submission" date="2021-04" db="EMBL/GenBank/DDBJ databases">
        <title>Draft genome sequence of Xylanibacillus composti strain K13.</title>
        <authorList>
            <person name="Uke A."/>
            <person name="Chhe C."/>
            <person name="Baramee S."/>
            <person name="Kosugi A."/>
        </authorList>
    </citation>
    <scope>NUCLEOTIDE SEQUENCE</scope>
    <source>
        <strain evidence="1">K13</strain>
    </source>
</reference>
<dbReference type="GO" id="GO:0003887">
    <property type="term" value="F:DNA-directed DNA polymerase activity"/>
    <property type="evidence" value="ECO:0007669"/>
    <property type="project" value="InterPro"/>
</dbReference>
<protein>
    <submittedName>
        <fullName evidence="1">DNA polymerase III subunit delta</fullName>
    </submittedName>
</protein>
<dbReference type="FunFam" id="3.40.50.300:FF:001255">
    <property type="entry name" value="DNA polymerase III subunit delta"/>
    <property type="match status" value="1"/>
</dbReference>
<evidence type="ECO:0000313" key="2">
    <source>
        <dbReference type="Proteomes" id="UP000677918"/>
    </source>
</evidence>
<dbReference type="AlphaFoldDB" id="A0A8J4GY08"/>
<dbReference type="PANTHER" id="PTHR11669">
    <property type="entry name" value="REPLICATION FACTOR C / DNA POLYMERASE III GAMMA-TAU SUBUNIT"/>
    <property type="match status" value="1"/>
</dbReference>
<dbReference type="PANTHER" id="PTHR11669:SF8">
    <property type="entry name" value="DNA POLYMERASE III SUBUNIT DELTA"/>
    <property type="match status" value="1"/>
</dbReference>
<dbReference type="Pfam" id="PF13177">
    <property type="entry name" value="DNA_pol3_delta2"/>
    <property type="match status" value="1"/>
</dbReference>
<dbReference type="InterPro" id="IPR027417">
    <property type="entry name" value="P-loop_NTPase"/>
</dbReference>
<gene>
    <name evidence="1" type="primary">holB</name>
    <name evidence="1" type="ORF">XYCOK13_00820</name>
</gene>
<dbReference type="Proteomes" id="UP000677918">
    <property type="component" value="Unassembled WGS sequence"/>
</dbReference>
<dbReference type="SUPFAM" id="SSF52540">
    <property type="entry name" value="P-loop containing nucleoside triphosphate hydrolases"/>
    <property type="match status" value="1"/>
</dbReference>
<comment type="caution">
    <text evidence="1">The sequence shown here is derived from an EMBL/GenBank/DDBJ whole genome shotgun (WGS) entry which is preliminary data.</text>
</comment>
<sequence length="327" mass="36187">MAFQHVYGQQQAKKMLLTALNRDSLSHAYLFAGPRGTGKKAMALALAQAVMCLSRLEDGDACGHCVECRKVEHMNHPNVLWVEPDGASVKIAQIRQLQQDLAYQASRGQRKVYMIGQAERMTAEAANSLLKFLEEPFSPTLAVLLTDHVQALLPTILSRVQLVPFVPLAKEAMLEAMLAEGADPVLSRAAVHVTSGLEAARTIIQLNAFAEIRNLVIQLGQECLTHWASAQLTIHQKVLKPPVAEQLDLFLDLLTLWFKDMIQYQLGRKEQAVFPDQEAWLAKQAFLRGPDQWVACMEAAVDAKKRIRANVNPALALEQLAVRVQGG</sequence>
<dbReference type="RefSeq" id="WP_213409867.1">
    <property type="nucleotide sequence ID" value="NZ_BOVK01000002.1"/>
</dbReference>
<accession>A0A8J4GY08</accession>
<keyword evidence="2" id="KW-1185">Reference proteome</keyword>
<dbReference type="NCBIfam" id="TIGR00678">
    <property type="entry name" value="holB"/>
    <property type="match status" value="1"/>
</dbReference>
<dbReference type="GO" id="GO:0006261">
    <property type="term" value="P:DNA-templated DNA replication"/>
    <property type="evidence" value="ECO:0007669"/>
    <property type="project" value="TreeGrafter"/>
</dbReference>
<evidence type="ECO:0000313" key="1">
    <source>
        <dbReference type="EMBL" id="GIQ67258.1"/>
    </source>
</evidence>
<dbReference type="InterPro" id="IPR004622">
    <property type="entry name" value="DNA_pol_HolB"/>
</dbReference>
<dbReference type="InterPro" id="IPR050238">
    <property type="entry name" value="DNA_Rep/Repair_Clamp_Loader"/>
</dbReference>
<dbReference type="GO" id="GO:0008408">
    <property type="term" value="F:3'-5' exonuclease activity"/>
    <property type="evidence" value="ECO:0007669"/>
    <property type="project" value="InterPro"/>
</dbReference>
<dbReference type="Gene3D" id="3.40.50.300">
    <property type="entry name" value="P-loop containing nucleotide triphosphate hydrolases"/>
    <property type="match status" value="1"/>
</dbReference>
<name>A0A8J4GY08_9BACL</name>
<proteinExistence type="predicted"/>
<organism evidence="1 2">
    <name type="scientific">Xylanibacillus composti</name>
    <dbReference type="NCBI Taxonomy" id="1572762"/>
    <lineage>
        <taxon>Bacteria</taxon>
        <taxon>Bacillati</taxon>
        <taxon>Bacillota</taxon>
        <taxon>Bacilli</taxon>
        <taxon>Bacillales</taxon>
        <taxon>Paenibacillaceae</taxon>
        <taxon>Xylanibacillus</taxon>
    </lineage>
</organism>
<dbReference type="EMBL" id="BOVK01000002">
    <property type="protein sequence ID" value="GIQ67258.1"/>
    <property type="molecule type" value="Genomic_DNA"/>
</dbReference>